<dbReference type="PANTHER" id="PTHR45036:SF1">
    <property type="entry name" value="METHYLTRANSFERASE LIKE 7A"/>
    <property type="match status" value="1"/>
</dbReference>
<keyword evidence="2" id="KW-0489">Methyltransferase</keyword>
<reference evidence="2" key="1">
    <citation type="submission" date="2009-01" db="EMBL/GenBank/DDBJ databases">
        <title>Complete sequence of Anaeromyxobacter dehalogenans 2CP-1.</title>
        <authorList>
            <consortium name="US DOE Joint Genome Institute"/>
            <person name="Lucas S."/>
            <person name="Copeland A."/>
            <person name="Lapidus A."/>
            <person name="Glavina del Rio T."/>
            <person name="Dalin E."/>
            <person name="Tice H."/>
            <person name="Bruce D."/>
            <person name="Goodwin L."/>
            <person name="Pitluck S."/>
            <person name="Saunders E."/>
            <person name="Brettin T."/>
            <person name="Detter J.C."/>
            <person name="Han C."/>
            <person name="Larimer F."/>
            <person name="Land M."/>
            <person name="Hauser L."/>
            <person name="Kyrpides N."/>
            <person name="Ovchinnikova G."/>
            <person name="Beliaev A.S."/>
            <person name="Richardson P."/>
        </authorList>
    </citation>
    <scope>NUCLEOTIDE SEQUENCE</scope>
    <source>
        <strain evidence="2">2CP-1</strain>
    </source>
</reference>
<dbReference type="RefSeq" id="WP_012633268.1">
    <property type="nucleotide sequence ID" value="NC_011891.1"/>
</dbReference>
<dbReference type="SUPFAM" id="SSF53335">
    <property type="entry name" value="S-adenosyl-L-methionine-dependent methyltransferases"/>
    <property type="match status" value="1"/>
</dbReference>
<dbReference type="HOGENOM" id="CLU_037990_7_3_7"/>
<dbReference type="Pfam" id="PF08241">
    <property type="entry name" value="Methyltransf_11"/>
    <property type="match status" value="1"/>
</dbReference>
<dbReference type="Proteomes" id="UP000007089">
    <property type="component" value="Chromosome"/>
</dbReference>
<dbReference type="PANTHER" id="PTHR45036">
    <property type="entry name" value="METHYLTRANSFERASE LIKE 7B"/>
    <property type="match status" value="1"/>
</dbReference>
<feature type="domain" description="Methyltransferase type 11" evidence="1">
    <location>
        <begin position="39"/>
        <end position="127"/>
    </location>
</feature>
<name>B8J8A8_ANAD2</name>
<gene>
    <name evidence="2" type="ordered locus">A2cp1_2066</name>
</gene>
<dbReference type="GO" id="GO:0008757">
    <property type="term" value="F:S-adenosylmethionine-dependent methyltransferase activity"/>
    <property type="evidence" value="ECO:0007669"/>
    <property type="project" value="InterPro"/>
</dbReference>
<organism evidence="2 3">
    <name type="scientific">Anaeromyxobacter dehalogenans (strain ATCC BAA-258 / DSM 21875 / 2CP-1)</name>
    <dbReference type="NCBI Taxonomy" id="455488"/>
    <lineage>
        <taxon>Bacteria</taxon>
        <taxon>Pseudomonadati</taxon>
        <taxon>Myxococcota</taxon>
        <taxon>Myxococcia</taxon>
        <taxon>Myxococcales</taxon>
        <taxon>Cystobacterineae</taxon>
        <taxon>Anaeromyxobacteraceae</taxon>
        <taxon>Anaeromyxobacter</taxon>
    </lineage>
</organism>
<proteinExistence type="predicted"/>
<keyword evidence="3" id="KW-1185">Reference proteome</keyword>
<dbReference type="InterPro" id="IPR052356">
    <property type="entry name" value="Thiol_S-MT"/>
</dbReference>
<protein>
    <submittedName>
        <fullName evidence="2">Methyltransferase type 11</fullName>
    </submittedName>
</protein>
<dbReference type="KEGG" id="acp:A2cp1_2066"/>
<dbReference type="EMBL" id="CP001359">
    <property type="protein sequence ID" value="ACL65407.1"/>
    <property type="molecule type" value="Genomic_DNA"/>
</dbReference>
<dbReference type="GO" id="GO:0032259">
    <property type="term" value="P:methylation"/>
    <property type="evidence" value="ECO:0007669"/>
    <property type="project" value="UniProtKB-KW"/>
</dbReference>
<keyword evidence="2" id="KW-0808">Transferase</keyword>
<accession>B8J8A8</accession>
<dbReference type="InterPro" id="IPR029063">
    <property type="entry name" value="SAM-dependent_MTases_sf"/>
</dbReference>
<evidence type="ECO:0000313" key="2">
    <source>
        <dbReference type="EMBL" id="ACL65407.1"/>
    </source>
</evidence>
<evidence type="ECO:0000313" key="3">
    <source>
        <dbReference type="Proteomes" id="UP000007089"/>
    </source>
</evidence>
<evidence type="ECO:0000259" key="1">
    <source>
        <dbReference type="Pfam" id="PF08241"/>
    </source>
</evidence>
<dbReference type="AlphaFoldDB" id="B8J8A8"/>
<dbReference type="Gene3D" id="3.40.50.150">
    <property type="entry name" value="Vaccinia Virus protein VP39"/>
    <property type="match status" value="1"/>
</dbReference>
<sequence length="201" mass="21963">MRGLEQIPWLYDLGLSLAERGLVGRWRRWLAGGARGRTLDLGTGTGRNLPLAPGGVRILALDPHPQNLARARRRGPGVPMVRARAEALPFRDGAFDTVLCALVLCSVEDPPRALAELRRVLRPGGDLRAMEHVRPAGLAGRIHDLLQPAWTRLTGGCHPNRDTERAIAQAGFELVPASREARGNLRRLEARAPLSRGPDSR</sequence>
<dbReference type="CDD" id="cd02440">
    <property type="entry name" value="AdoMet_MTases"/>
    <property type="match status" value="1"/>
</dbReference>
<dbReference type="InterPro" id="IPR013216">
    <property type="entry name" value="Methyltransf_11"/>
</dbReference>